<dbReference type="AlphaFoldDB" id="A0A3D9FYY7"/>
<keyword evidence="1" id="KW-0472">Membrane</keyword>
<comment type="caution">
    <text evidence="2">The sequence shown here is derived from an EMBL/GenBank/DDBJ whole genome shotgun (WGS) entry which is preliminary data.</text>
</comment>
<reference evidence="2 3" key="1">
    <citation type="submission" date="2018-07" db="EMBL/GenBank/DDBJ databases">
        <title>Genomic Encyclopedia of Archaeal and Bacterial Type Strains, Phase II (KMG-II): from individual species to whole genera.</title>
        <authorList>
            <person name="Goeker M."/>
        </authorList>
    </citation>
    <scope>NUCLEOTIDE SEQUENCE [LARGE SCALE GENOMIC DNA]</scope>
    <source>
        <strain evidence="2 3">DSM 25795</strain>
    </source>
</reference>
<protein>
    <submittedName>
        <fullName evidence="2">Uncharacterized protein</fullName>
    </submittedName>
</protein>
<keyword evidence="1" id="KW-1133">Transmembrane helix</keyword>
<evidence type="ECO:0000313" key="2">
    <source>
        <dbReference type="EMBL" id="RED26180.1"/>
    </source>
</evidence>
<proteinExistence type="predicted"/>
<dbReference type="RefSeq" id="WP_115886302.1">
    <property type="nucleotide sequence ID" value="NZ_QRDQ01000007.1"/>
</dbReference>
<keyword evidence="1" id="KW-0812">Transmembrane</keyword>
<evidence type="ECO:0000256" key="1">
    <source>
        <dbReference type="SAM" id="Phobius"/>
    </source>
</evidence>
<dbReference type="EMBL" id="QRDQ01000007">
    <property type="protein sequence ID" value="RED26180.1"/>
    <property type="molecule type" value="Genomic_DNA"/>
</dbReference>
<feature type="transmembrane region" description="Helical" evidence="1">
    <location>
        <begin position="98"/>
        <end position="115"/>
    </location>
</feature>
<dbReference type="OrthoDB" id="1364739at2"/>
<feature type="transmembrane region" description="Helical" evidence="1">
    <location>
        <begin position="7"/>
        <end position="27"/>
    </location>
</feature>
<accession>A0A3D9FYY7</accession>
<sequence>MKLQIRILIYSILFFLYLTTTTALLTLGEKLKTDPYVTLGCGFAVLNLIYAFFALKWNTLLNIIYAVAIAVLALFLALKFTNLHLLLKYDPYQVKTAIFANAVFSIVFWEIIYQIKIRMNKSEKK</sequence>
<evidence type="ECO:0000313" key="3">
    <source>
        <dbReference type="Proteomes" id="UP000257004"/>
    </source>
</evidence>
<keyword evidence="3" id="KW-1185">Reference proteome</keyword>
<name>A0A3D9FYY7_9FLAO</name>
<organism evidence="2 3">
    <name type="scientific">Flavobacterium cutihirudinis</name>
    <dbReference type="NCBI Taxonomy" id="1265740"/>
    <lineage>
        <taxon>Bacteria</taxon>
        <taxon>Pseudomonadati</taxon>
        <taxon>Bacteroidota</taxon>
        <taxon>Flavobacteriia</taxon>
        <taxon>Flavobacteriales</taxon>
        <taxon>Flavobacteriaceae</taxon>
        <taxon>Flavobacterium</taxon>
    </lineage>
</organism>
<dbReference type="Proteomes" id="UP000257004">
    <property type="component" value="Unassembled WGS sequence"/>
</dbReference>
<gene>
    <name evidence="2" type="ORF">BD847_0093</name>
</gene>
<feature type="transmembrane region" description="Helical" evidence="1">
    <location>
        <begin position="33"/>
        <end position="53"/>
    </location>
</feature>
<feature type="transmembrane region" description="Helical" evidence="1">
    <location>
        <begin position="60"/>
        <end position="78"/>
    </location>
</feature>